<reference evidence="1 2" key="1">
    <citation type="submission" date="2011-01" db="EMBL/GenBank/DDBJ databases">
        <authorList>
            <person name="Muzny D."/>
            <person name="Qin X."/>
            <person name="Buhay C."/>
            <person name="Dugan-Rocha S."/>
            <person name="Ding Y."/>
            <person name="Chen G."/>
            <person name="Hawes A."/>
            <person name="Holder M."/>
            <person name="Jhangiani S."/>
            <person name="Johnson A."/>
            <person name="Khan Z."/>
            <person name="Li Z."/>
            <person name="Liu W."/>
            <person name="Liu X."/>
            <person name="Perez L."/>
            <person name="Shen H."/>
            <person name="Wang Q."/>
            <person name="Watt J."/>
            <person name="Xi L."/>
            <person name="Xin Y."/>
            <person name="Zhou J."/>
            <person name="Deng J."/>
            <person name="Jiang H."/>
            <person name="Liu Y."/>
            <person name="Qu J."/>
            <person name="Song X.-Z."/>
            <person name="Zhang L."/>
            <person name="Villasana D."/>
            <person name="Johnson A."/>
            <person name="Liu J."/>
            <person name="Liyanage D."/>
            <person name="Lorensuhewa L."/>
            <person name="Robinson T."/>
            <person name="Song A."/>
            <person name="Song B.-B."/>
            <person name="Dinh H."/>
            <person name="Thornton R."/>
            <person name="Coyle M."/>
            <person name="Francisco L."/>
            <person name="Jackson L."/>
            <person name="Javaid M."/>
            <person name="Korchina V."/>
            <person name="Kovar C."/>
            <person name="Mata R."/>
            <person name="Mathew T."/>
            <person name="Ngo R."/>
            <person name="Nguyen L."/>
            <person name="Nguyen N."/>
            <person name="Okwuonu G."/>
            <person name="Ongeri F."/>
            <person name="Pham C."/>
            <person name="Simmons D."/>
            <person name="Wilczek-Boney K."/>
            <person name="Hale W."/>
            <person name="Jakkamsetti A."/>
            <person name="Pham P."/>
            <person name="Ruth R."/>
            <person name="San Lucas F."/>
            <person name="Warren J."/>
            <person name="Zhang J."/>
            <person name="Zhao Z."/>
            <person name="Zhou C."/>
            <person name="Zhu D."/>
            <person name="Lee S."/>
            <person name="Bess C."/>
            <person name="Blankenburg K."/>
            <person name="Forbes L."/>
            <person name="Fu Q."/>
            <person name="Gubbala S."/>
            <person name="Hirani K."/>
            <person name="Jayaseelan J.C."/>
            <person name="Lara F."/>
            <person name="Munidasa M."/>
            <person name="Palculict T."/>
            <person name="Patil S."/>
            <person name="Pu L.-L."/>
            <person name="Saada N."/>
            <person name="Tang L."/>
            <person name="Weissenberger G."/>
            <person name="Zhu Y."/>
            <person name="Hemphill L."/>
            <person name="Shang Y."/>
            <person name="Youmans B."/>
            <person name="Ayvaz T."/>
            <person name="Ross M."/>
            <person name="Santibanez J."/>
            <person name="Aqrawi P."/>
            <person name="Gross S."/>
            <person name="Joshi V."/>
            <person name="Fowler G."/>
            <person name="Nazareth L."/>
            <person name="Reid J."/>
            <person name="Worley K."/>
            <person name="Petrosino J."/>
            <person name="Highlander S."/>
            <person name="Gibbs R."/>
        </authorList>
    </citation>
    <scope>NUCLEOTIDE SEQUENCE [LARGE SCALE GENOMIC DNA]</scope>
    <source>
        <strain evidence="1 2">ATCC 49124</strain>
    </source>
</reference>
<sequence>METILVLVRTIVKKKVLMRTKKRARKKIAFHSHSRNFGF</sequence>
<proteinExistence type="predicted"/>
<dbReference type="Proteomes" id="UP000003697">
    <property type="component" value="Unassembled WGS sequence"/>
</dbReference>
<comment type="caution">
    <text evidence="1">The sequence shown here is derived from an EMBL/GenBank/DDBJ whole genome shotgun (WGS) entry which is preliminary data.</text>
</comment>
<protein>
    <submittedName>
        <fullName evidence="1">Uncharacterized protein</fullName>
    </submittedName>
</protein>
<keyword evidence="2" id="KW-1185">Reference proteome</keyword>
<dbReference type="EMBL" id="AEVI01000071">
    <property type="protein sequence ID" value="EFX95585.1"/>
    <property type="molecule type" value="Genomic_DNA"/>
</dbReference>
<name>A0ABN0CFA0_STRVE</name>
<evidence type="ECO:0000313" key="1">
    <source>
        <dbReference type="EMBL" id="EFX95585.1"/>
    </source>
</evidence>
<accession>A0ABN0CFA0</accession>
<gene>
    <name evidence="1" type="ORF">HMPREF9425_1487</name>
</gene>
<organism evidence="1 2">
    <name type="scientific">Streptococcus vestibularis ATCC 49124</name>
    <dbReference type="NCBI Taxonomy" id="889206"/>
    <lineage>
        <taxon>Bacteria</taxon>
        <taxon>Bacillati</taxon>
        <taxon>Bacillota</taxon>
        <taxon>Bacilli</taxon>
        <taxon>Lactobacillales</taxon>
        <taxon>Streptococcaceae</taxon>
        <taxon>Streptococcus</taxon>
    </lineage>
</organism>
<evidence type="ECO:0000313" key="2">
    <source>
        <dbReference type="Proteomes" id="UP000003697"/>
    </source>
</evidence>